<keyword evidence="3" id="KW-1185">Reference proteome</keyword>
<name>A0A8D5FIQ1_9BACT</name>
<dbReference type="RefSeq" id="WP_228853914.1">
    <property type="nucleotide sequence ID" value="NZ_AP024086.1"/>
</dbReference>
<sequence>MNKIFMAGLYLVLFSTFAMSADSSVVGQWTGKHTRLVWVQDQGKGADTFARGLQLMLYGYDSLDGKGERPLVPDMGNFFKPLFTPDGSHVVFSDRRTRQMYLVEWESGRVTKLGSGVAVEVWQEPAEEKSFFSGKPETWIYYFDGNQPENKYGTSQPLFRVSLDNPKKKERVWDKTRMAWSNMQLSKDGTILGGLFPWPHGGVLHMKDKKWQRLGRGCWTSLSPDNSKLLWIFDGLHRNVQIHDVVNGGSWKVSINGADAVNGYEIYHPRWSNHPRFFVVTGPYEKGDGGNRIGGGGEKVEIFIGRLDTGAKAVEDWLQVTDNSRADFYPDLWIEGGEKARLADAVQAVATKHLQAWPTVRDNLLFVWENMKGTNQLPAGSPVGFQQCSVQLRGQALFTRNLQLMSRGGWGETGETGRLAGEAINRSGQMSIELLYTPLGSDATLVSFLHENKPVYRLRQEKNDLVAETFSGNNSKTVRWRNIFKSHGPMYLVVNNDGRIIELFNNGISLGKQNLFIDFNAFTKTDLVLGMAGDRDGGLFENLALYNRVAKTSEVAGNYFLLKQKTAKRKQVKRLKMKAVLLERTEIPSPDSLGAYRRALVVNSYKIKKLLEGQYSEDQIVVAEWVVLDRRIIKTYSDRKQVETLILEKFDDHPELEGERQMMDIFEPDLEMYYRIDHALISEPRQE</sequence>
<accession>A0A8D5FIQ1</accession>
<dbReference type="AlphaFoldDB" id="A0A8D5FIQ1"/>
<dbReference type="KEGG" id="dbk:DGMP_21580"/>
<gene>
    <name evidence="2" type="ORF">DGMP_21580</name>
</gene>
<evidence type="ECO:0000256" key="1">
    <source>
        <dbReference type="SAM" id="SignalP"/>
    </source>
</evidence>
<evidence type="ECO:0008006" key="4">
    <source>
        <dbReference type="Google" id="ProtNLM"/>
    </source>
</evidence>
<reference evidence="2" key="1">
    <citation type="submission" date="2020-09" db="EMBL/GenBank/DDBJ databases">
        <title>Desulfogranum mesoprofundum gen. nov., sp. nov., a novel mesophilic, sulfate-reducing chemolithoautotroph isolated from a deep-sea hydrothermal vent chimney in the Suiyo Seamount.</title>
        <authorList>
            <person name="Hashimoto Y."/>
            <person name="Nakagawa S."/>
        </authorList>
    </citation>
    <scope>NUCLEOTIDE SEQUENCE</scope>
    <source>
        <strain evidence="2">KT2</strain>
    </source>
</reference>
<protein>
    <recommendedName>
        <fullName evidence="4">Peptidase S41</fullName>
    </recommendedName>
</protein>
<proteinExistence type="predicted"/>
<organism evidence="2 3">
    <name type="scientific">Desulfomarina profundi</name>
    <dbReference type="NCBI Taxonomy" id="2772557"/>
    <lineage>
        <taxon>Bacteria</taxon>
        <taxon>Pseudomonadati</taxon>
        <taxon>Thermodesulfobacteriota</taxon>
        <taxon>Desulfobulbia</taxon>
        <taxon>Desulfobulbales</taxon>
        <taxon>Desulfobulbaceae</taxon>
        <taxon>Desulfomarina</taxon>
    </lineage>
</organism>
<dbReference type="Proteomes" id="UP000826725">
    <property type="component" value="Chromosome"/>
</dbReference>
<dbReference type="EMBL" id="AP024086">
    <property type="protein sequence ID" value="BCL61465.1"/>
    <property type="molecule type" value="Genomic_DNA"/>
</dbReference>
<keyword evidence="1" id="KW-0732">Signal</keyword>
<evidence type="ECO:0000313" key="3">
    <source>
        <dbReference type="Proteomes" id="UP000826725"/>
    </source>
</evidence>
<feature type="signal peptide" evidence="1">
    <location>
        <begin position="1"/>
        <end position="20"/>
    </location>
</feature>
<evidence type="ECO:0000313" key="2">
    <source>
        <dbReference type="EMBL" id="BCL61465.1"/>
    </source>
</evidence>
<feature type="chain" id="PRO_5034405955" description="Peptidase S41" evidence="1">
    <location>
        <begin position="21"/>
        <end position="687"/>
    </location>
</feature>